<dbReference type="Proteomes" id="UP000823775">
    <property type="component" value="Unassembled WGS sequence"/>
</dbReference>
<feature type="compositionally biased region" description="Basic residues" evidence="1">
    <location>
        <begin position="154"/>
        <end position="164"/>
    </location>
</feature>
<gene>
    <name evidence="2" type="ORF">HAX54_033424</name>
</gene>
<evidence type="ECO:0000313" key="3">
    <source>
        <dbReference type="Proteomes" id="UP000823775"/>
    </source>
</evidence>
<protein>
    <submittedName>
        <fullName evidence="2">Uncharacterized protein</fullName>
    </submittedName>
</protein>
<sequence>MGIYKNIDKSSNFSTVRGQRVNFSAEDINGIYNFLNVNDQTTFRLRPSTGSTIHVKRLVLNHVLYSKMTWNIGNIISKNIKYCRSEKHRKNSIWFPSTITSLVIEAELYQILESRYPRLTQSESHKVINRTFFDNMKKTKGSNKKSGEDEPMLKKRPRAEKRPHKMEVLGQSLEHIKVIIRKM</sequence>
<feature type="region of interest" description="Disordered" evidence="1">
    <location>
        <begin position="135"/>
        <end position="165"/>
    </location>
</feature>
<reference evidence="2 3" key="1">
    <citation type="journal article" date="2021" name="BMC Genomics">
        <title>Datura genome reveals duplications of psychoactive alkaloid biosynthetic genes and high mutation rate following tissue culture.</title>
        <authorList>
            <person name="Rajewski A."/>
            <person name="Carter-House D."/>
            <person name="Stajich J."/>
            <person name="Litt A."/>
        </authorList>
    </citation>
    <scope>NUCLEOTIDE SEQUENCE [LARGE SCALE GENOMIC DNA]</scope>
    <source>
        <strain evidence="2">AR-01</strain>
    </source>
</reference>
<keyword evidence="3" id="KW-1185">Reference proteome</keyword>
<accession>A0ABS8VDV7</accession>
<comment type="caution">
    <text evidence="2">The sequence shown here is derived from an EMBL/GenBank/DDBJ whole genome shotgun (WGS) entry which is preliminary data.</text>
</comment>
<dbReference type="EMBL" id="JACEIK010004274">
    <property type="protein sequence ID" value="MCD9644899.1"/>
    <property type="molecule type" value="Genomic_DNA"/>
</dbReference>
<evidence type="ECO:0000313" key="2">
    <source>
        <dbReference type="EMBL" id="MCD9644899.1"/>
    </source>
</evidence>
<organism evidence="2 3">
    <name type="scientific">Datura stramonium</name>
    <name type="common">Jimsonweed</name>
    <name type="synonym">Common thornapple</name>
    <dbReference type="NCBI Taxonomy" id="4076"/>
    <lineage>
        <taxon>Eukaryota</taxon>
        <taxon>Viridiplantae</taxon>
        <taxon>Streptophyta</taxon>
        <taxon>Embryophyta</taxon>
        <taxon>Tracheophyta</taxon>
        <taxon>Spermatophyta</taxon>
        <taxon>Magnoliopsida</taxon>
        <taxon>eudicotyledons</taxon>
        <taxon>Gunneridae</taxon>
        <taxon>Pentapetalae</taxon>
        <taxon>asterids</taxon>
        <taxon>lamiids</taxon>
        <taxon>Solanales</taxon>
        <taxon>Solanaceae</taxon>
        <taxon>Solanoideae</taxon>
        <taxon>Datureae</taxon>
        <taxon>Datura</taxon>
    </lineage>
</organism>
<name>A0ABS8VDV7_DATST</name>
<evidence type="ECO:0000256" key="1">
    <source>
        <dbReference type="SAM" id="MobiDB-lite"/>
    </source>
</evidence>
<proteinExistence type="predicted"/>